<organism evidence="3 4">
    <name type="scientific">Geodia barretti</name>
    <name type="common">Barrett's horny sponge</name>
    <dbReference type="NCBI Taxonomy" id="519541"/>
    <lineage>
        <taxon>Eukaryota</taxon>
        <taxon>Metazoa</taxon>
        <taxon>Porifera</taxon>
        <taxon>Demospongiae</taxon>
        <taxon>Heteroscleromorpha</taxon>
        <taxon>Tetractinellida</taxon>
        <taxon>Astrophorina</taxon>
        <taxon>Geodiidae</taxon>
        <taxon>Geodia</taxon>
    </lineage>
</organism>
<sequence length="94" mass="10210">MAFAGKCDKKENITAAVAANIWMSNAKSAKSAFQDEGLQYIVMDCEDGKVAIRRVANLLLCVYTAESVGLGMLRAKVEALARYLEEPLKQIASP</sequence>
<accession>A0AA35S911</accession>
<evidence type="ECO:0000256" key="1">
    <source>
        <dbReference type="ARBA" id="ARBA00007191"/>
    </source>
</evidence>
<dbReference type="AlphaFoldDB" id="A0AA35S911"/>
<dbReference type="SUPFAM" id="SSF103196">
    <property type="entry name" value="Roadblock/LC7 domain"/>
    <property type="match status" value="1"/>
</dbReference>
<dbReference type="Pfam" id="PF03259">
    <property type="entry name" value="Robl_LC7"/>
    <property type="match status" value="1"/>
</dbReference>
<protein>
    <submittedName>
        <fullName evidence="3">Ragulator complex protein LAMTOR2</fullName>
    </submittedName>
</protein>
<dbReference type="Gene3D" id="3.30.450.30">
    <property type="entry name" value="Dynein light chain 2a, cytoplasmic"/>
    <property type="match status" value="1"/>
</dbReference>
<keyword evidence="4" id="KW-1185">Reference proteome</keyword>
<gene>
    <name evidence="3" type="ORF">GBAR_LOCUS14344</name>
</gene>
<comment type="similarity">
    <text evidence="1">Belongs to the GAMAD family.</text>
</comment>
<dbReference type="GO" id="GO:0005085">
    <property type="term" value="F:guanyl-nucleotide exchange factor activity"/>
    <property type="evidence" value="ECO:0007669"/>
    <property type="project" value="InterPro"/>
</dbReference>
<comment type="caution">
    <text evidence="3">The sequence shown here is derived from an EMBL/GenBank/DDBJ whole genome shotgun (WGS) entry which is preliminary data.</text>
</comment>
<evidence type="ECO:0000313" key="3">
    <source>
        <dbReference type="EMBL" id="CAI8024727.1"/>
    </source>
</evidence>
<proteinExistence type="inferred from homology"/>
<dbReference type="GO" id="GO:0032008">
    <property type="term" value="P:positive regulation of TOR signaling"/>
    <property type="evidence" value="ECO:0007669"/>
    <property type="project" value="InterPro"/>
</dbReference>
<dbReference type="Proteomes" id="UP001174909">
    <property type="component" value="Unassembled WGS sequence"/>
</dbReference>
<dbReference type="EMBL" id="CASHTH010002090">
    <property type="protein sequence ID" value="CAI8024727.1"/>
    <property type="molecule type" value="Genomic_DNA"/>
</dbReference>
<dbReference type="GO" id="GO:0060090">
    <property type="term" value="F:molecular adaptor activity"/>
    <property type="evidence" value="ECO:0007669"/>
    <property type="project" value="InterPro"/>
</dbReference>
<reference evidence="3" key="1">
    <citation type="submission" date="2023-03" db="EMBL/GenBank/DDBJ databases">
        <authorList>
            <person name="Steffen K."/>
            <person name="Cardenas P."/>
        </authorList>
    </citation>
    <scope>NUCLEOTIDE SEQUENCE</scope>
</reference>
<dbReference type="InterPro" id="IPR004942">
    <property type="entry name" value="Roadblock/LAMTOR2_dom"/>
</dbReference>
<evidence type="ECO:0000313" key="4">
    <source>
        <dbReference type="Proteomes" id="UP001174909"/>
    </source>
</evidence>
<evidence type="ECO:0000259" key="2">
    <source>
        <dbReference type="Pfam" id="PF03259"/>
    </source>
</evidence>
<feature type="domain" description="Roadblock/LAMTOR2" evidence="2">
    <location>
        <begin position="10"/>
        <end position="64"/>
    </location>
</feature>
<dbReference type="InterPro" id="IPR037587">
    <property type="entry name" value="LAMTOR2-like"/>
</dbReference>
<dbReference type="PANTHER" id="PTHR13323">
    <property type="entry name" value="LATE ENDOSOMAL/LYSOSOMAL MP1 INTERACTING PROTEIN"/>
    <property type="match status" value="1"/>
</dbReference>
<name>A0AA35S911_GEOBA</name>